<dbReference type="InterPro" id="IPR011990">
    <property type="entry name" value="TPR-like_helical_dom_sf"/>
</dbReference>
<organism evidence="5 6">
    <name type="scientific">Mangrovivirga halotolerans</name>
    <dbReference type="NCBI Taxonomy" id="2993936"/>
    <lineage>
        <taxon>Bacteria</taxon>
        <taxon>Pseudomonadati</taxon>
        <taxon>Bacteroidota</taxon>
        <taxon>Cytophagia</taxon>
        <taxon>Cytophagales</taxon>
        <taxon>Mangrovivirgaceae</taxon>
        <taxon>Mangrovivirga</taxon>
    </lineage>
</organism>
<dbReference type="PROSITE" id="PS50005">
    <property type="entry name" value="TPR"/>
    <property type="match status" value="1"/>
</dbReference>
<keyword evidence="4" id="KW-0732">Signal</keyword>
<keyword evidence="6" id="KW-1185">Reference proteome</keyword>
<protein>
    <submittedName>
        <fullName evidence="5">Tetratricopeptide repeat protein</fullName>
    </submittedName>
</protein>
<dbReference type="Pfam" id="PF13429">
    <property type="entry name" value="TPR_15"/>
    <property type="match status" value="1"/>
</dbReference>
<keyword evidence="2" id="KW-0175">Coiled coil</keyword>
<evidence type="ECO:0000256" key="3">
    <source>
        <dbReference type="SAM" id="MobiDB-lite"/>
    </source>
</evidence>
<sequence>MQFIKNLLFLFLLLTSVSCAVNKSNPVSMVWHDTNAKYNAYWLARENLKAIEEDRRAQYEDNFEKILYIYPPLDTAQTNAYDDQLEDVIKKASMSIQRHEGSNWNDNAYVAVGDARYYRGELEEAVNTYKYVNVKGEDDNTRHEALIGLIYTFIFRGERNNIISVIDYLGKEDLNKNNQKEFFLAKAYFYQLENDWEKVIQNLEAAVELESNHKKRARYYFILGQVYQDLGFDALAYENYNQCVKNNPNYELFFYSRLNMAQVYDLAKESDTKKIKKYFEKLLKDRKNKEYKDKIYHEMGAFAYKLDEEGQAIEYFKKSVRQEGARPVIKAASFRRLAEIYYNDRRNYRLAKNYYDSTVQFYPQDEPDYEELKKRQQILETFVGHLETVEANDSLLNLASMDSLSVNKIIEEQIEIRRQEIEEEEERKKEEEKRREQALANAGKNTFNSFDNDQERASPGWYFDEPSAIARGINEFEAIWGDRELEDNWRRSNKIRLAGDSPVPTVDDVDDVANVREADVLEESPFENDPLLQPETYWANIPSTEEEKQVLVKEVENSLFQVGKIYHFDLKEDEYSFETLNEFISRFSDAETIPEALFLLKVIAEALGEDPSKYEQMLLNQHPNSLYAKILENPDYLKESEQAARELRAIYKNAYSLYENGEYKKADSLIMASIRSIQSNEFTDNAIFLQVLIKGKTEPLASYQFSLQSFIKNYPDSDLIPFAEKLLEQARKEQKKYENLSEVRYEMNRSEEHYWVMAVPTGGDYINETSKAVKDELEKLNNANLDYNLLSLNDDFALVMIQNIPDYEGAMTIFNNFLPIVEEDLAYGNSEFFNFVISKSNFDTFYKRKDLTGYNSYFKKQYLNSNEQ</sequence>
<accession>A0ABT3RWB7</accession>
<feature type="coiled-coil region" evidence="2">
    <location>
        <begin position="720"/>
        <end position="786"/>
    </location>
</feature>
<dbReference type="SMART" id="SM00028">
    <property type="entry name" value="TPR"/>
    <property type="match status" value="4"/>
</dbReference>
<evidence type="ECO:0000313" key="5">
    <source>
        <dbReference type="EMBL" id="MCX2745938.1"/>
    </source>
</evidence>
<dbReference type="PROSITE" id="PS51257">
    <property type="entry name" value="PROKAR_LIPOPROTEIN"/>
    <property type="match status" value="1"/>
</dbReference>
<dbReference type="Gene3D" id="1.25.40.10">
    <property type="entry name" value="Tetratricopeptide repeat domain"/>
    <property type="match status" value="2"/>
</dbReference>
<feature type="signal peptide" evidence="4">
    <location>
        <begin position="1"/>
        <end position="20"/>
    </location>
</feature>
<evidence type="ECO:0000256" key="4">
    <source>
        <dbReference type="SAM" id="SignalP"/>
    </source>
</evidence>
<name>A0ABT3RWB7_9BACT</name>
<reference evidence="5 6" key="1">
    <citation type="submission" date="2022-11" db="EMBL/GenBank/DDBJ databases">
        <title>The characterization of three novel Bacteroidetes species and genomic analysis of their roles in tidal elemental geochemical cycles.</title>
        <authorList>
            <person name="Ma K."/>
        </authorList>
    </citation>
    <scope>NUCLEOTIDE SEQUENCE [LARGE SCALE GENOMIC DNA]</scope>
    <source>
        <strain evidence="5 6">M17</strain>
    </source>
</reference>
<dbReference type="RefSeq" id="WP_266058560.1">
    <property type="nucleotide sequence ID" value="NZ_JAPFQN010000012.1"/>
</dbReference>
<dbReference type="SUPFAM" id="SSF81901">
    <property type="entry name" value="HCP-like"/>
    <property type="match status" value="1"/>
</dbReference>
<dbReference type="EMBL" id="JAPFQN010000012">
    <property type="protein sequence ID" value="MCX2745938.1"/>
    <property type="molecule type" value="Genomic_DNA"/>
</dbReference>
<feature type="compositionally biased region" description="Basic and acidic residues" evidence="3">
    <location>
        <begin position="422"/>
        <end position="437"/>
    </location>
</feature>
<evidence type="ECO:0000256" key="2">
    <source>
        <dbReference type="SAM" id="Coils"/>
    </source>
</evidence>
<comment type="caution">
    <text evidence="5">The sequence shown here is derived from an EMBL/GenBank/DDBJ whole genome shotgun (WGS) entry which is preliminary data.</text>
</comment>
<feature type="chain" id="PRO_5046901249" evidence="4">
    <location>
        <begin position="21"/>
        <end position="868"/>
    </location>
</feature>
<gene>
    <name evidence="5" type="ORF">OO013_18805</name>
</gene>
<evidence type="ECO:0000256" key="1">
    <source>
        <dbReference type="PROSITE-ProRule" id="PRU00339"/>
    </source>
</evidence>
<keyword evidence="1" id="KW-0802">TPR repeat</keyword>
<dbReference type="InterPro" id="IPR019734">
    <property type="entry name" value="TPR_rpt"/>
</dbReference>
<evidence type="ECO:0000313" key="6">
    <source>
        <dbReference type="Proteomes" id="UP001209885"/>
    </source>
</evidence>
<proteinExistence type="predicted"/>
<feature type="repeat" description="TPR" evidence="1">
    <location>
        <begin position="217"/>
        <end position="250"/>
    </location>
</feature>
<feature type="region of interest" description="Disordered" evidence="3">
    <location>
        <begin position="422"/>
        <end position="457"/>
    </location>
</feature>
<dbReference type="Proteomes" id="UP001209885">
    <property type="component" value="Unassembled WGS sequence"/>
</dbReference>